<name>A0A329WSD0_9GAMM</name>
<dbReference type="EMBL" id="NSCM01000109">
    <property type="protein sequence ID" value="RAX06520.1"/>
    <property type="molecule type" value="Genomic_DNA"/>
</dbReference>
<evidence type="ECO:0000313" key="2">
    <source>
        <dbReference type="EMBL" id="RAX06520.1"/>
    </source>
</evidence>
<dbReference type="PRINTS" id="PR00394">
    <property type="entry name" value="RHSPROTEIN"/>
</dbReference>
<dbReference type="Gene3D" id="2.180.10.10">
    <property type="entry name" value="RHS repeat-associated core"/>
    <property type="match status" value="1"/>
</dbReference>
<dbReference type="AlphaFoldDB" id="A0A329WSD0"/>
<dbReference type="PANTHER" id="PTHR32305">
    <property type="match status" value="1"/>
</dbReference>
<reference evidence="2 3" key="1">
    <citation type="journal article" date="2018" name="Int. J. Syst. Evol. Microbiol.">
        <title>Whole-genome-based revisit of Photorhabdus phylogeny: proposal for the elevation of most Photorhabdus subspecies to the species level and description of one novel species Photorhabdus bodei sp. nov., and one novel subspecies Photorhabdus laumondii subsp. clarkei subsp. nov.</title>
        <authorList>
            <person name="Machado R.A.R."/>
            <person name="Wuthrich D."/>
            <person name="Kuhnert P."/>
            <person name="Arce C.C.M."/>
            <person name="Thonen L."/>
            <person name="Ruiz C."/>
            <person name="Zhang X."/>
            <person name="Robert C.A.M."/>
            <person name="Karimi J."/>
            <person name="Kamali S."/>
            <person name="Ma J."/>
            <person name="Bruggmann R."/>
            <person name="Erb M."/>
        </authorList>
    </citation>
    <scope>NUCLEOTIDE SEQUENCE [LARGE SCALE GENOMIC DNA]</scope>
    <source>
        <strain evidence="2 3">LJ24-63</strain>
    </source>
</reference>
<accession>A0A329WSD0</accession>
<organism evidence="2 3">
    <name type="scientific">Photorhabdus bodei</name>
    <dbReference type="NCBI Taxonomy" id="2029681"/>
    <lineage>
        <taxon>Bacteria</taxon>
        <taxon>Pseudomonadati</taxon>
        <taxon>Pseudomonadota</taxon>
        <taxon>Gammaproteobacteria</taxon>
        <taxon>Enterobacterales</taxon>
        <taxon>Morganellaceae</taxon>
        <taxon>Photorhabdus</taxon>
    </lineage>
</organism>
<proteinExistence type="predicted"/>
<sequence>MLTVNDPRNLTCNLLFCGQYADSESGLCYNRFRYYDNETGQYLSPDPLNLSGGFNPYGYVHDPVNWIDPLGLAGCPLPNRRQALNKGKDLAGIPRSQQPVRQWTVGNDPKRRGQTNYQYSEDAGSHGRYYEYVDAKGHKKVILEHTNDPHAPYPHAHAGQAKKGADARIYDFKKNRYLKIDDPKTNDHHIYYE</sequence>
<dbReference type="Pfam" id="PF15657">
    <property type="entry name" value="Tox-HNH-EHHH"/>
    <property type="match status" value="1"/>
</dbReference>
<dbReference type="InterPro" id="IPR050708">
    <property type="entry name" value="T6SS_VgrG/RHS"/>
</dbReference>
<feature type="domain" description="HNH/Endo VII superfamily nuclease toxins" evidence="1">
    <location>
        <begin position="117"/>
        <end position="192"/>
    </location>
</feature>
<comment type="caution">
    <text evidence="2">The sequence shown here is derived from an EMBL/GenBank/DDBJ whole genome shotgun (WGS) entry which is preliminary data.</text>
</comment>
<dbReference type="InterPro" id="IPR022385">
    <property type="entry name" value="Rhs_assc_core"/>
</dbReference>
<dbReference type="InterPro" id="IPR028048">
    <property type="entry name" value="Tox-HNH-EHHH"/>
</dbReference>
<dbReference type="NCBIfam" id="TIGR03696">
    <property type="entry name" value="Rhs_assc_core"/>
    <property type="match status" value="1"/>
</dbReference>
<evidence type="ECO:0000313" key="3">
    <source>
        <dbReference type="Proteomes" id="UP000250919"/>
    </source>
</evidence>
<evidence type="ECO:0000259" key="1">
    <source>
        <dbReference type="Pfam" id="PF15657"/>
    </source>
</evidence>
<dbReference type="PANTHER" id="PTHR32305:SF15">
    <property type="entry name" value="PROTEIN RHSA-RELATED"/>
    <property type="match status" value="1"/>
</dbReference>
<protein>
    <submittedName>
        <fullName evidence="2">Rhs family protein</fullName>
    </submittedName>
</protein>
<dbReference type="Proteomes" id="UP000250919">
    <property type="component" value="Unassembled WGS sequence"/>
</dbReference>
<gene>
    <name evidence="2" type="ORF">CKY02_22590</name>
</gene>